<evidence type="ECO:0000256" key="3">
    <source>
        <dbReference type="RuleBase" id="RU004447"/>
    </source>
</evidence>
<feature type="signal peptide" evidence="4">
    <location>
        <begin position="1"/>
        <end position="25"/>
    </location>
</feature>
<dbReference type="PANTHER" id="PTHR11851:SF49">
    <property type="entry name" value="MITOCHONDRIAL-PROCESSING PEPTIDASE SUBUNIT ALPHA"/>
    <property type="match status" value="1"/>
</dbReference>
<dbReference type="InterPro" id="IPR011249">
    <property type="entry name" value="Metalloenz_LuxS/M16"/>
</dbReference>
<dbReference type="GO" id="GO:0046872">
    <property type="term" value="F:metal ion binding"/>
    <property type="evidence" value="ECO:0007669"/>
    <property type="project" value="InterPro"/>
</dbReference>
<gene>
    <name evidence="7" type="ORF">B1992_06415</name>
</gene>
<dbReference type="GO" id="GO:0006508">
    <property type="term" value="P:proteolysis"/>
    <property type="evidence" value="ECO:0007669"/>
    <property type="project" value="InterPro"/>
</dbReference>
<evidence type="ECO:0000256" key="2">
    <source>
        <dbReference type="ARBA" id="ARBA00007261"/>
    </source>
</evidence>
<evidence type="ECO:0000256" key="4">
    <source>
        <dbReference type="SAM" id="SignalP"/>
    </source>
</evidence>
<sequence>MIPTRPILAFALAFALALSAVPAAAQAPAPPKGMTAGPSIEGISEYTLDNGLRVLLFPDPTKPAVTVNLVYGVGSAHEDHGQTGMAHLLEHLLFKGTPAHADISGEMKRRGIAFNATTSLDRTSYFASFPASEDTLAWVLRMEADRMVDSRLAQSDLDSEMTVVRNELEAGENNPSAVLIQRLRSTAFLWHAYGRSTIGARSDVEAMDIGRLRAFYRTWYRPDNATLVIAGRIDPAAVLGQVRAAFGPLRKPTAALPQAPTVEPAQDGEREVTVRRSGDLRLVAAAYHIPARAHADSAALAVLVQVLGHTPGGRLHRALVEPHIAAGIGASAEARAAPGLLTAVAVQPREGDPQRAQEALLAQLEGIAAQPVTEEETAQARQRLANDYALYFTDVNAVGMGLSESIAAGDWRLLFTSRDAIAAVTAEDVNRVASAYLRASNRTLARFVPTDAPDRVEVPSAPAAADVVAGYAGREAVDAGEHFEATPANIEARTRRVVLGEGLKVALLPKRTRGGTVVATGSFRFGDAASLAGRGHVAGLVGAMLMRGSQGMDRVQIDRRLEALQTKGGVGGGLQGADLSLLSRREHLPEALALMATLLREPAFPQDEFEQLRLQAITGLEASRKEPGSIAGQALALHFDPWPAGHPLHVDTLDESLAKVRALTREDLVAFHRDFYGTAQGEIAIVGDFDAEAMQAQLQALFAGWRSAHPYAPIDTRHTDVAPLRERLPAPDKPNAVLLARHNLALRVTDADYPAMVVANRVFGGGALKSRLGDRIRQKEGLSYGVSSALSADDSLDGQDDAGAFAIQAIAAPQNMDRVQAAIGEELVRLVADGITAEELRDGVSGLMTEREQARGSDATVAAMLRDQSFFGRTMRFTADLDDTYRALTLEQVNAAIRRHLRPDALSAIAAGDFAAAVEDVPEAVAAP</sequence>
<dbReference type="AlphaFoldDB" id="A0A7V8GNJ7"/>
<comment type="similarity">
    <text evidence="2 3">Belongs to the peptidase M16 family.</text>
</comment>
<evidence type="ECO:0000259" key="6">
    <source>
        <dbReference type="Pfam" id="PF05193"/>
    </source>
</evidence>
<dbReference type="InterPro" id="IPR007863">
    <property type="entry name" value="Peptidase_M16_C"/>
</dbReference>
<feature type="domain" description="Peptidase M16 C-terminal" evidence="6">
    <location>
        <begin position="663"/>
        <end position="843"/>
    </location>
</feature>
<dbReference type="GO" id="GO:0004222">
    <property type="term" value="F:metalloendopeptidase activity"/>
    <property type="evidence" value="ECO:0007669"/>
    <property type="project" value="InterPro"/>
</dbReference>
<dbReference type="Pfam" id="PF05193">
    <property type="entry name" value="Peptidase_M16_C"/>
    <property type="match status" value="2"/>
</dbReference>
<dbReference type="PANTHER" id="PTHR11851">
    <property type="entry name" value="METALLOPROTEASE"/>
    <property type="match status" value="1"/>
</dbReference>
<evidence type="ECO:0000256" key="1">
    <source>
        <dbReference type="ARBA" id="ARBA00001947"/>
    </source>
</evidence>
<dbReference type="Gene3D" id="3.30.830.10">
    <property type="entry name" value="Metalloenzyme, LuxS/M16 peptidase-like"/>
    <property type="match status" value="4"/>
</dbReference>
<protein>
    <submittedName>
        <fullName evidence="7">Peptidase M16</fullName>
    </submittedName>
</protein>
<accession>A0A7V8GNJ7</accession>
<dbReference type="RefSeq" id="WP_162310630.1">
    <property type="nucleotide sequence ID" value="NZ_JACHGU010000004.1"/>
</dbReference>
<dbReference type="Pfam" id="PF00675">
    <property type="entry name" value="Peptidase_M16"/>
    <property type="match status" value="1"/>
</dbReference>
<feature type="domain" description="Peptidase M16 C-terminal" evidence="6">
    <location>
        <begin position="210"/>
        <end position="384"/>
    </location>
</feature>
<feature type="chain" id="PRO_5030544115" evidence="4">
    <location>
        <begin position="26"/>
        <end position="928"/>
    </location>
</feature>
<keyword evidence="8" id="KW-1185">Reference proteome</keyword>
<dbReference type="EMBL" id="MWIP01000004">
    <property type="protein sequence ID" value="KAF1687002.1"/>
    <property type="molecule type" value="Genomic_DNA"/>
</dbReference>
<comment type="caution">
    <text evidence="7">The sequence shown here is derived from an EMBL/GenBank/DDBJ whole genome shotgun (WGS) entry which is preliminary data.</text>
</comment>
<dbReference type="InterPro" id="IPR011765">
    <property type="entry name" value="Pept_M16_N"/>
</dbReference>
<name>A0A7V8GNJ7_9GAMM</name>
<organism evidence="7 8">
    <name type="scientific">Pseudoxanthomonas broegbernensis</name>
    <dbReference type="NCBI Taxonomy" id="83619"/>
    <lineage>
        <taxon>Bacteria</taxon>
        <taxon>Pseudomonadati</taxon>
        <taxon>Pseudomonadota</taxon>
        <taxon>Gammaproteobacteria</taxon>
        <taxon>Lysobacterales</taxon>
        <taxon>Lysobacteraceae</taxon>
        <taxon>Pseudoxanthomonas</taxon>
    </lineage>
</organism>
<evidence type="ECO:0000313" key="8">
    <source>
        <dbReference type="Proteomes" id="UP000462066"/>
    </source>
</evidence>
<dbReference type="InterPro" id="IPR001431">
    <property type="entry name" value="Pept_M16_Zn_BS"/>
</dbReference>
<evidence type="ECO:0000313" key="7">
    <source>
        <dbReference type="EMBL" id="KAF1687002.1"/>
    </source>
</evidence>
<dbReference type="SUPFAM" id="SSF63411">
    <property type="entry name" value="LuxS/MPP-like metallohydrolase"/>
    <property type="match status" value="4"/>
</dbReference>
<comment type="cofactor">
    <cofactor evidence="1">
        <name>Zn(2+)</name>
        <dbReference type="ChEBI" id="CHEBI:29105"/>
    </cofactor>
</comment>
<proteinExistence type="inferred from homology"/>
<feature type="domain" description="Peptidase M16 N-terminal" evidence="5">
    <location>
        <begin position="53"/>
        <end position="199"/>
    </location>
</feature>
<reference evidence="7 8" key="1">
    <citation type="submission" date="2017-10" db="EMBL/GenBank/DDBJ databases">
        <title>Whole genome sequencing of Pseudoxanthomonas broegbernensis DSM 12573(T).</title>
        <authorList>
            <person name="Kumar S."/>
            <person name="Bansal K."/>
            <person name="Kaur A."/>
            <person name="Patil P."/>
            <person name="Sharma S."/>
            <person name="Patil P.B."/>
        </authorList>
    </citation>
    <scope>NUCLEOTIDE SEQUENCE [LARGE SCALE GENOMIC DNA]</scope>
    <source>
        <strain evidence="7 8">DSM 12573</strain>
    </source>
</reference>
<dbReference type="Proteomes" id="UP000462066">
    <property type="component" value="Unassembled WGS sequence"/>
</dbReference>
<evidence type="ECO:0000259" key="5">
    <source>
        <dbReference type="Pfam" id="PF00675"/>
    </source>
</evidence>
<keyword evidence="4" id="KW-0732">Signal</keyword>
<dbReference type="PROSITE" id="PS00143">
    <property type="entry name" value="INSULINASE"/>
    <property type="match status" value="1"/>
</dbReference>
<dbReference type="InterPro" id="IPR050361">
    <property type="entry name" value="MPP/UQCRC_Complex"/>
</dbReference>